<dbReference type="RefSeq" id="WP_184244283.1">
    <property type="nucleotide sequence ID" value="NZ_BAAACU010000022.1"/>
</dbReference>
<evidence type="ECO:0000313" key="1">
    <source>
        <dbReference type="EMBL" id="MBB6511762.1"/>
    </source>
</evidence>
<dbReference type="AlphaFoldDB" id="A0A841RIB3"/>
<organism evidence="1 2">
    <name type="scientific">Gracilibacillus halotolerans</name>
    <dbReference type="NCBI Taxonomy" id="74386"/>
    <lineage>
        <taxon>Bacteria</taxon>
        <taxon>Bacillati</taxon>
        <taxon>Bacillota</taxon>
        <taxon>Bacilli</taxon>
        <taxon>Bacillales</taxon>
        <taxon>Bacillaceae</taxon>
        <taxon>Gracilibacillus</taxon>
    </lineage>
</organism>
<dbReference type="InterPro" id="IPR014198">
    <property type="entry name" value="Spore_III_AB"/>
</dbReference>
<gene>
    <name evidence="1" type="ORF">GGQ92_000529</name>
</gene>
<accession>A0A841RIB3</accession>
<dbReference type="Proteomes" id="UP000572212">
    <property type="component" value="Unassembled WGS sequence"/>
</dbReference>
<dbReference type="EMBL" id="JACHON010000001">
    <property type="protein sequence ID" value="MBB6511762.1"/>
    <property type="molecule type" value="Genomic_DNA"/>
</dbReference>
<name>A0A841RIB3_9BACI</name>
<sequence>MKVIAILMIIAACSVVGFEISNGFARRTKNLRLWKDALRILEAEIVYSQTPIIQVFQKLSKQLPKPMKELFAQLAKEVADERGDLYEIWSEKLEDFSKISHLKTEDVEILKQFGRTLGKYDILQHEKQIQLTLTHLDRKAAEANEQNAKFGKMSRALGVLSGIFIALLLL</sequence>
<dbReference type="PIRSF" id="PIRSF021435">
    <property type="entry name" value="SpoIIIAB"/>
    <property type="match status" value="1"/>
</dbReference>
<dbReference type="NCBIfam" id="TIGR02833">
    <property type="entry name" value="spore_III_AB"/>
    <property type="match status" value="1"/>
</dbReference>
<keyword evidence="2" id="KW-1185">Reference proteome</keyword>
<dbReference type="Pfam" id="PF09548">
    <property type="entry name" value="Spore_III_AB"/>
    <property type="match status" value="1"/>
</dbReference>
<reference evidence="1 2" key="1">
    <citation type="submission" date="2020-08" db="EMBL/GenBank/DDBJ databases">
        <title>Genomic Encyclopedia of Type Strains, Phase IV (KMG-IV): sequencing the most valuable type-strain genomes for metagenomic binning, comparative biology and taxonomic classification.</title>
        <authorList>
            <person name="Goeker M."/>
        </authorList>
    </citation>
    <scope>NUCLEOTIDE SEQUENCE [LARGE SCALE GENOMIC DNA]</scope>
    <source>
        <strain evidence="1 2">DSM 11805</strain>
    </source>
</reference>
<comment type="caution">
    <text evidence="1">The sequence shown here is derived from an EMBL/GenBank/DDBJ whole genome shotgun (WGS) entry which is preliminary data.</text>
</comment>
<proteinExistence type="predicted"/>
<evidence type="ECO:0000313" key="2">
    <source>
        <dbReference type="Proteomes" id="UP000572212"/>
    </source>
</evidence>
<protein>
    <submittedName>
        <fullName evidence="1">Stage III sporulation protein AB</fullName>
    </submittedName>
</protein>